<evidence type="ECO:0000256" key="1">
    <source>
        <dbReference type="SAM" id="MobiDB-lite"/>
    </source>
</evidence>
<dbReference type="InterPro" id="IPR001387">
    <property type="entry name" value="Cro/C1-type_HTH"/>
</dbReference>
<dbReference type="GO" id="GO:0003677">
    <property type="term" value="F:DNA binding"/>
    <property type="evidence" value="ECO:0007669"/>
    <property type="project" value="InterPro"/>
</dbReference>
<accession>A0A918UKZ2</accession>
<dbReference type="Pfam" id="PF10901">
    <property type="entry name" value="DUF2690"/>
    <property type="match status" value="1"/>
</dbReference>
<dbReference type="SUPFAM" id="SSF47413">
    <property type="entry name" value="lambda repressor-like DNA-binding domains"/>
    <property type="match status" value="1"/>
</dbReference>
<name>A0A918UKZ2_9ACTN</name>
<feature type="compositionally biased region" description="Polar residues" evidence="1">
    <location>
        <begin position="158"/>
        <end position="171"/>
    </location>
</feature>
<evidence type="ECO:0000313" key="2">
    <source>
        <dbReference type="EMBL" id="GGZ17527.1"/>
    </source>
</evidence>
<reference evidence="2" key="2">
    <citation type="submission" date="2020-09" db="EMBL/GenBank/DDBJ databases">
        <authorList>
            <person name="Sun Q."/>
            <person name="Ohkuma M."/>
        </authorList>
    </citation>
    <scope>NUCLEOTIDE SEQUENCE</scope>
    <source>
        <strain evidence="2">JCM 4815</strain>
    </source>
</reference>
<sequence>MTSGDRPVESERLAAALRELRAGTGLSMAALAAKTPYSKSSWERYLNGKALPPRQAVVVLCELAGEPRARPLALWELADAAWSGRAAGGTPPPAPPPEPVAPSPPPGDAGGPRRLIAVVAGVPAALGIAVSLLVTGALTPGSADGTRAPGGGGPPSPTVRTTGCHGSSCTGKNPEEYGCGAAPPPTTLRRHGFPGRTVIKIRHGTVCGAVWARIDLGNVGDRVEIRVPHRAPRRTEVKDEYDAEGSLTTPMVAAGRGDLDRVRACLVRGGERYCFGTGGADREE</sequence>
<dbReference type="RefSeq" id="WP_189861305.1">
    <property type="nucleotide sequence ID" value="NZ_BMVW01000008.1"/>
</dbReference>
<dbReference type="EMBL" id="BMVW01000008">
    <property type="protein sequence ID" value="GGZ17527.1"/>
    <property type="molecule type" value="Genomic_DNA"/>
</dbReference>
<dbReference type="Gene3D" id="1.10.260.40">
    <property type="entry name" value="lambda repressor-like DNA-binding domains"/>
    <property type="match status" value="1"/>
</dbReference>
<comment type="caution">
    <text evidence="2">The sequence shown here is derived from an EMBL/GenBank/DDBJ whole genome shotgun (WGS) entry which is preliminary data.</text>
</comment>
<protein>
    <recommendedName>
        <fullName evidence="4">HTH cro/C1-type domain-containing protein</fullName>
    </recommendedName>
</protein>
<reference evidence="2" key="1">
    <citation type="journal article" date="2014" name="Int. J. Syst. Evol. Microbiol.">
        <title>Complete genome sequence of Corynebacterium casei LMG S-19264T (=DSM 44701T), isolated from a smear-ripened cheese.</title>
        <authorList>
            <consortium name="US DOE Joint Genome Institute (JGI-PGF)"/>
            <person name="Walter F."/>
            <person name="Albersmeier A."/>
            <person name="Kalinowski J."/>
            <person name="Ruckert C."/>
        </authorList>
    </citation>
    <scope>NUCLEOTIDE SEQUENCE</scope>
    <source>
        <strain evidence="2">JCM 4815</strain>
    </source>
</reference>
<feature type="region of interest" description="Disordered" evidence="1">
    <location>
        <begin position="84"/>
        <end position="109"/>
    </location>
</feature>
<dbReference type="InterPro" id="IPR021224">
    <property type="entry name" value="DUF2690"/>
</dbReference>
<evidence type="ECO:0008006" key="4">
    <source>
        <dbReference type="Google" id="ProtNLM"/>
    </source>
</evidence>
<feature type="compositionally biased region" description="Pro residues" evidence="1">
    <location>
        <begin position="90"/>
        <end position="107"/>
    </location>
</feature>
<evidence type="ECO:0000313" key="3">
    <source>
        <dbReference type="Proteomes" id="UP000622166"/>
    </source>
</evidence>
<feature type="region of interest" description="Disordered" evidence="1">
    <location>
        <begin position="143"/>
        <end position="177"/>
    </location>
</feature>
<dbReference type="Pfam" id="PF13560">
    <property type="entry name" value="HTH_31"/>
    <property type="match status" value="1"/>
</dbReference>
<gene>
    <name evidence="2" type="ORF">GCM10010365_41700</name>
</gene>
<dbReference type="Proteomes" id="UP000622166">
    <property type="component" value="Unassembled WGS sequence"/>
</dbReference>
<keyword evidence="3" id="KW-1185">Reference proteome</keyword>
<dbReference type="CDD" id="cd00093">
    <property type="entry name" value="HTH_XRE"/>
    <property type="match status" value="1"/>
</dbReference>
<proteinExistence type="predicted"/>
<dbReference type="AlphaFoldDB" id="A0A918UKZ2"/>
<organism evidence="2 3">
    <name type="scientific">Streptomyces poonensis</name>
    <dbReference type="NCBI Taxonomy" id="68255"/>
    <lineage>
        <taxon>Bacteria</taxon>
        <taxon>Bacillati</taxon>
        <taxon>Actinomycetota</taxon>
        <taxon>Actinomycetes</taxon>
        <taxon>Kitasatosporales</taxon>
        <taxon>Streptomycetaceae</taxon>
        <taxon>Streptomyces</taxon>
    </lineage>
</organism>
<dbReference type="InterPro" id="IPR010982">
    <property type="entry name" value="Lambda_DNA-bd_dom_sf"/>
</dbReference>